<dbReference type="Proteomes" id="UP000682416">
    <property type="component" value="Chromosome"/>
</dbReference>
<dbReference type="KEGG" id="nec:KGD82_05730"/>
<feature type="compositionally biased region" description="Basic and acidic residues" evidence="4">
    <location>
        <begin position="310"/>
        <end position="329"/>
    </location>
</feature>
<evidence type="ECO:0000256" key="3">
    <source>
        <dbReference type="ARBA" id="ARBA00023163"/>
    </source>
</evidence>
<accession>A0A975LBP7</accession>
<keyword evidence="3" id="KW-0804">Transcription</keyword>
<dbReference type="EMBL" id="CP074402">
    <property type="protein sequence ID" value="QVJ02221.1"/>
    <property type="molecule type" value="Genomic_DNA"/>
</dbReference>
<dbReference type="AlphaFoldDB" id="A0A975LBP7"/>
<proteinExistence type="predicted"/>
<name>A0A975LBP7_9ACTN</name>
<evidence type="ECO:0000256" key="4">
    <source>
        <dbReference type="SAM" id="MobiDB-lite"/>
    </source>
</evidence>
<keyword evidence="2" id="KW-0238">DNA-binding</keyword>
<dbReference type="PANTHER" id="PTHR46796:SF13">
    <property type="entry name" value="HTH-TYPE TRANSCRIPTIONAL ACTIVATOR RHAS"/>
    <property type="match status" value="1"/>
</dbReference>
<evidence type="ECO:0000256" key="2">
    <source>
        <dbReference type="ARBA" id="ARBA00023125"/>
    </source>
</evidence>
<dbReference type="PANTHER" id="PTHR46796">
    <property type="entry name" value="HTH-TYPE TRANSCRIPTIONAL ACTIVATOR RHAS-RELATED"/>
    <property type="match status" value="1"/>
</dbReference>
<dbReference type="InterPro" id="IPR050204">
    <property type="entry name" value="AraC_XylS_family_regulators"/>
</dbReference>
<dbReference type="Gene3D" id="1.10.10.60">
    <property type="entry name" value="Homeodomain-like"/>
    <property type="match status" value="2"/>
</dbReference>
<organism evidence="6 7">
    <name type="scientific">Nocardiopsis eucommiae</name>
    <dbReference type="NCBI Taxonomy" id="2831970"/>
    <lineage>
        <taxon>Bacteria</taxon>
        <taxon>Bacillati</taxon>
        <taxon>Actinomycetota</taxon>
        <taxon>Actinomycetes</taxon>
        <taxon>Streptosporangiales</taxon>
        <taxon>Nocardiopsidaceae</taxon>
        <taxon>Nocardiopsis</taxon>
    </lineage>
</organism>
<dbReference type="Pfam" id="PF12852">
    <property type="entry name" value="Cupin_6"/>
    <property type="match status" value="1"/>
</dbReference>
<dbReference type="Pfam" id="PF12833">
    <property type="entry name" value="HTH_18"/>
    <property type="match status" value="1"/>
</dbReference>
<reference evidence="6" key="1">
    <citation type="submission" date="2021-05" db="EMBL/GenBank/DDBJ databases">
        <authorList>
            <person name="Kaiqin L."/>
            <person name="Jian G."/>
        </authorList>
    </citation>
    <scope>NUCLEOTIDE SEQUENCE</scope>
    <source>
        <strain evidence="6">HDS5</strain>
    </source>
</reference>
<keyword evidence="1" id="KW-0805">Transcription regulation</keyword>
<evidence type="ECO:0000256" key="1">
    <source>
        <dbReference type="ARBA" id="ARBA00023015"/>
    </source>
</evidence>
<feature type="region of interest" description="Disordered" evidence="4">
    <location>
        <begin position="306"/>
        <end position="337"/>
    </location>
</feature>
<evidence type="ECO:0000313" key="6">
    <source>
        <dbReference type="EMBL" id="QVJ02221.1"/>
    </source>
</evidence>
<dbReference type="GO" id="GO:0043565">
    <property type="term" value="F:sequence-specific DNA binding"/>
    <property type="evidence" value="ECO:0007669"/>
    <property type="project" value="InterPro"/>
</dbReference>
<dbReference type="InterPro" id="IPR018060">
    <property type="entry name" value="HTH_AraC"/>
</dbReference>
<evidence type="ECO:0000259" key="5">
    <source>
        <dbReference type="PROSITE" id="PS01124"/>
    </source>
</evidence>
<sequence>MDPLVHLIDGPRARSAFTLRVVMSGAWGVHIRDEAALAVVVVTDGRVWLRREGAEPVLTGPGDVLLVRGPEPYVVSGGPDTAPTTVVHADQRCVGLDGEEVRLTMSHGVGTWGNDPEGTDRMIIGAYADTGEIGRLALSALPPLAVLPAGSVDASVVALLTREITTARVAQSALNDRLLDCLLVMAVRSWLEAHPDSAPSWLSARHDPVAARALDLVHERPHHPWTLDSLARECAVSRATLAARFQRAVGSPPMTYLRTWRLTLACDLLLAEPGLGLEPLAARVGYGSAFAFSAAFKKHLGTSPSAYRRATAEDRPDPRARAGRRRLDAPVEAPAYG</sequence>
<dbReference type="InterPro" id="IPR009057">
    <property type="entry name" value="Homeodomain-like_sf"/>
</dbReference>
<dbReference type="GO" id="GO:0003700">
    <property type="term" value="F:DNA-binding transcription factor activity"/>
    <property type="evidence" value="ECO:0007669"/>
    <property type="project" value="InterPro"/>
</dbReference>
<dbReference type="InterPro" id="IPR032783">
    <property type="entry name" value="AraC_lig"/>
</dbReference>
<keyword evidence="7" id="KW-1185">Reference proteome</keyword>
<feature type="domain" description="HTH araC/xylS-type" evidence="5">
    <location>
        <begin position="211"/>
        <end position="310"/>
    </location>
</feature>
<dbReference type="SMART" id="SM00342">
    <property type="entry name" value="HTH_ARAC"/>
    <property type="match status" value="1"/>
</dbReference>
<protein>
    <submittedName>
        <fullName evidence="6">AraC family transcriptional regulator</fullName>
    </submittedName>
</protein>
<evidence type="ECO:0000313" key="7">
    <source>
        <dbReference type="Proteomes" id="UP000682416"/>
    </source>
</evidence>
<gene>
    <name evidence="6" type="ORF">KGD82_05730</name>
</gene>
<dbReference type="SUPFAM" id="SSF46689">
    <property type="entry name" value="Homeodomain-like"/>
    <property type="match status" value="2"/>
</dbReference>
<dbReference type="PROSITE" id="PS01124">
    <property type="entry name" value="HTH_ARAC_FAMILY_2"/>
    <property type="match status" value="1"/>
</dbReference>